<dbReference type="PANTHER" id="PTHR12110">
    <property type="entry name" value="HYDROXYPYRUVATE ISOMERASE"/>
    <property type="match status" value="1"/>
</dbReference>
<keyword evidence="2" id="KW-0413">Isomerase</keyword>
<dbReference type="RefSeq" id="WP_132279812.1">
    <property type="nucleotide sequence ID" value="NZ_SMGQ01000011.1"/>
</dbReference>
<organism evidence="2 3">
    <name type="scientific">Natranaerovirga hydrolytica</name>
    <dbReference type="NCBI Taxonomy" id="680378"/>
    <lineage>
        <taxon>Bacteria</taxon>
        <taxon>Bacillati</taxon>
        <taxon>Bacillota</taxon>
        <taxon>Clostridia</taxon>
        <taxon>Lachnospirales</taxon>
        <taxon>Natranaerovirgaceae</taxon>
        <taxon>Natranaerovirga</taxon>
    </lineage>
</organism>
<dbReference type="AlphaFoldDB" id="A0A4R1MXM5"/>
<dbReference type="Proteomes" id="UP000294545">
    <property type="component" value="Unassembled WGS sequence"/>
</dbReference>
<keyword evidence="3" id="KW-1185">Reference proteome</keyword>
<dbReference type="InterPro" id="IPR050312">
    <property type="entry name" value="IolE/XylAMocC-like"/>
</dbReference>
<dbReference type="Gene3D" id="3.20.20.150">
    <property type="entry name" value="Divalent-metal-dependent TIM barrel enzymes"/>
    <property type="match status" value="1"/>
</dbReference>
<dbReference type="OrthoDB" id="9801960at2"/>
<dbReference type="Pfam" id="PF01261">
    <property type="entry name" value="AP_endonuc_2"/>
    <property type="match status" value="1"/>
</dbReference>
<gene>
    <name evidence="2" type="ORF">EDC19_0423</name>
</gene>
<protein>
    <submittedName>
        <fullName evidence="2">Sugar phosphate isomerase/epimerase</fullName>
    </submittedName>
</protein>
<feature type="domain" description="Xylose isomerase-like TIM barrel" evidence="1">
    <location>
        <begin position="19"/>
        <end position="237"/>
    </location>
</feature>
<evidence type="ECO:0000313" key="2">
    <source>
        <dbReference type="EMBL" id="TCK98017.1"/>
    </source>
</evidence>
<proteinExistence type="predicted"/>
<accession>A0A4R1MXM5</accession>
<dbReference type="SUPFAM" id="SSF51658">
    <property type="entry name" value="Xylose isomerase-like"/>
    <property type="match status" value="1"/>
</dbReference>
<dbReference type="InterPro" id="IPR036237">
    <property type="entry name" value="Xyl_isomerase-like_sf"/>
</dbReference>
<comment type="caution">
    <text evidence="2">The sequence shown here is derived from an EMBL/GenBank/DDBJ whole genome shotgun (WGS) entry which is preliminary data.</text>
</comment>
<evidence type="ECO:0000313" key="3">
    <source>
        <dbReference type="Proteomes" id="UP000294545"/>
    </source>
</evidence>
<dbReference type="EMBL" id="SMGQ01000011">
    <property type="protein sequence ID" value="TCK98017.1"/>
    <property type="molecule type" value="Genomic_DNA"/>
</dbReference>
<reference evidence="2 3" key="1">
    <citation type="submission" date="2019-03" db="EMBL/GenBank/DDBJ databases">
        <title>Genomic Encyclopedia of Type Strains, Phase IV (KMG-IV): sequencing the most valuable type-strain genomes for metagenomic binning, comparative biology and taxonomic classification.</title>
        <authorList>
            <person name="Goeker M."/>
        </authorList>
    </citation>
    <scope>NUCLEOTIDE SEQUENCE [LARGE SCALE GENOMIC DNA]</scope>
    <source>
        <strain evidence="2 3">DSM 24176</strain>
    </source>
</reference>
<sequence>MITIFDYFGVEVPYKERYRLIKEAGFDGVLLYWSDEFGNINYKCNPEQARNRGLYIENIHTSFDNINDFWIDNLNGKEITDYLLQCVNDCNDYEIPTMIVHLTSGDNPPPYNLIGLDRIKIITERAEHKGVNVALENLRKYDFLEYVFNRIHSRRLGFCFDSGHQNCHCKNVDLLSMYGDKLMALHLHDNDESGDQHRMPFDGSINWNVVMKKLTDINYSGSIALEIMNKGYEHIKDPRELLTIAFERAKRLEALG</sequence>
<name>A0A4R1MXM5_9FIRM</name>
<dbReference type="GO" id="GO:0016853">
    <property type="term" value="F:isomerase activity"/>
    <property type="evidence" value="ECO:0007669"/>
    <property type="project" value="UniProtKB-KW"/>
</dbReference>
<evidence type="ECO:0000259" key="1">
    <source>
        <dbReference type="Pfam" id="PF01261"/>
    </source>
</evidence>
<dbReference type="InterPro" id="IPR013022">
    <property type="entry name" value="Xyl_isomerase-like_TIM-brl"/>
</dbReference>